<dbReference type="PANTHER" id="PTHR32322:SF2">
    <property type="entry name" value="EAMA DOMAIN-CONTAINING PROTEIN"/>
    <property type="match status" value="1"/>
</dbReference>
<reference evidence="8 9" key="1">
    <citation type="submission" date="2016-10" db="EMBL/GenBank/DDBJ databases">
        <authorList>
            <person name="de Groot N.N."/>
        </authorList>
    </citation>
    <scope>NUCLEOTIDE SEQUENCE [LARGE SCALE GENOMIC DNA]</scope>
    <source>
        <strain evidence="8 9">CGMCC 4.6945</strain>
    </source>
</reference>
<feature type="transmembrane region" description="Helical" evidence="6">
    <location>
        <begin position="62"/>
        <end position="80"/>
    </location>
</feature>
<dbReference type="Pfam" id="PF00892">
    <property type="entry name" value="EamA"/>
    <property type="match status" value="2"/>
</dbReference>
<keyword evidence="5 6" id="KW-0472">Membrane</keyword>
<dbReference type="Gene3D" id="1.10.3730.20">
    <property type="match status" value="2"/>
</dbReference>
<feature type="transmembrane region" description="Helical" evidence="6">
    <location>
        <begin position="146"/>
        <end position="169"/>
    </location>
</feature>
<evidence type="ECO:0000256" key="2">
    <source>
        <dbReference type="ARBA" id="ARBA00007362"/>
    </source>
</evidence>
<protein>
    <submittedName>
        <fullName evidence="8">Threonine/homoserine efflux transporter RhtA</fullName>
    </submittedName>
</protein>
<gene>
    <name evidence="8" type="ORF">SAMN05421867_11441</name>
</gene>
<keyword evidence="9" id="KW-1185">Reference proteome</keyword>
<dbReference type="InterPro" id="IPR000620">
    <property type="entry name" value="EamA_dom"/>
</dbReference>
<dbReference type="InterPro" id="IPR037185">
    <property type="entry name" value="EmrE-like"/>
</dbReference>
<dbReference type="Proteomes" id="UP000199012">
    <property type="component" value="Unassembled WGS sequence"/>
</dbReference>
<evidence type="ECO:0000256" key="6">
    <source>
        <dbReference type="SAM" id="Phobius"/>
    </source>
</evidence>
<keyword evidence="3 6" id="KW-0812">Transmembrane</keyword>
<comment type="similarity">
    <text evidence="2">Belongs to the EamA transporter family.</text>
</comment>
<feature type="domain" description="EamA" evidence="7">
    <location>
        <begin position="2"/>
        <end position="103"/>
    </location>
</feature>
<evidence type="ECO:0000259" key="7">
    <source>
        <dbReference type="Pfam" id="PF00892"/>
    </source>
</evidence>
<evidence type="ECO:0000313" key="8">
    <source>
        <dbReference type="EMBL" id="SFB31720.1"/>
    </source>
</evidence>
<evidence type="ECO:0000313" key="9">
    <source>
        <dbReference type="Proteomes" id="UP000199012"/>
    </source>
</evidence>
<dbReference type="GO" id="GO:0016020">
    <property type="term" value="C:membrane"/>
    <property type="evidence" value="ECO:0007669"/>
    <property type="project" value="UniProtKB-SubCell"/>
</dbReference>
<organism evidence="8 9">
    <name type="scientific">Cellulomonas marina</name>
    <dbReference type="NCBI Taxonomy" id="988821"/>
    <lineage>
        <taxon>Bacteria</taxon>
        <taxon>Bacillati</taxon>
        <taxon>Actinomycetota</taxon>
        <taxon>Actinomycetes</taxon>
        <taxon>Micrococcales</taxon>
        <taxon>Cellulomonadaceae</taxon>
        <taxon>Cellulomonas</taxon>
    </lineage>
</organism>
<dbReference type="EMBL" id="FOKA01000014">
    <property type="protein sequence ID" value="SFB31720.1"/>
    <property type="molecule type" value="Genomic_DNA"/>
</dbReference>
<dbReference type="SUPFAM" id="SSF103481">
    <property type="entry name" value="Multidrug resistance efflux transporter EmrE"/>
    <property type="match status" value="2"/>
</dbReference>
<evidence type="ECO:0000256" key="3">
    <source>
        <dbReference type="ARBA" id="ARBA00022692"/>
    </source>
</evidence>
<evidence type="ECO:0000256" key="5">
    <source>
        <dbReference type="ARBA" id="ARBA00023136"/>
    </source>
</evidence>
<evidence type="ECO:0000256" key="4">
    <source>
        <dbReference type="ARBA" id="ARBA00022989"/>
    </source>
</evidence>
<feature type="transmembrane region" description="Helical" evidence="6">
    <location>
        <begin position="30"/>
        <end position="50"/>
    </location>
</feature>
<dbReference type="AlphaFoldDB" id="A0A1I1A5F4"/>
<feature type="transmembrane region" description="Helical" evidence="6">
    <location>
        <begin position="208"/>
        <end position="226"/>
    </location>
</feature>
<feature type="domain" description="EamA" evidence="7">
    <location>
        <begin position="119"/>
        <end position="249"/>
    </location>
</feature>
<keyword evidence="4 6" id="KW-1133">Transmembrane helix</keyword>
<feature type="transmembrane region" description="Helical" evidence="6">
    <location>
        <begin position="232"/>
        <end position="251"/>
    </location>
</feature>
<dbReference type="InterPro" id="IPR050638">
    <property type="entry name" value="AA-Vitamin_Transporters"/>
</dbReference>
<feature type="transmembrane region" description="Helical" evidence="6">
    <location>
        <begin position="175"/>
        <end position="196"/>
    </location>
</feature>
<sequence>MWLRWLLALPLLVLVAQVLERPDWRAVARAWPWVLALGATGLAGYTLLLYAALRLTTPLDAAIVNAVNPALIVLAAVALLGERVTARGVLGVAVAFVGVVVVLTDGRPAAALTGGVNGGDLLMLGAISTWTAYTVIGRRGPRLPPVASTAAQALVVVVGLAPVVAVAGLRLPGDAAGMWALVFIVLLPSVGSYVLWNTALRTVPPSRAGVYLNLITVFTAAATALLGHPLSAAQLVGGAVVLAGIALTTTATPR</sequence>
<comment type="subcellular location">
    <subcellularLocation>
        <location evidence="1">Membrane</location>
        <topology evidence="1">Multi-pass membrane protein</topology>
    </subcellularLocation>
</comment>
<name>A0A1I1A5F4_9CELL</name>
<proteinExistence type="inferred from homology"/>
<evidence type="ECO:0000256" key="1">
    <source>
        <dbReference type="ARBA" id="ARBA00004141"/>
    </source>
</evidence>
<feature type="transmembrane region" description="Helical" evidence="6">
    <location>
        <begin position="86"/>
        <end position="104"/>
    </location>
</feature>
<accession>A0A1I1A5F4</accession>
<dbReference type="RefSeq" id="WP_239079024.1">
    <property type="nucleotide sequence ID" value="NZ_BONM01000034.1"/>
</dbReference>
<dbReference type="PANTHER" id="PTHR32322">
    <property type="entry name" value="INNER MEMBRANE TRANSPORTER"/>
    <property type="match status" value="1"/>
</dbReference>